<proteinExistence type="predicted"/>
<dbReference type="EMBL" id="FZOT01000014">
    <property type="protein sequence ID" value="SNT12012.1"/>
    <property type="molecule type" value="Genomic_DNA"/>
</dbReference>
<evidence type="ECO:0000313" key="2">
    <source>
        <dbReference type="Proteomes" id="UP000198284"/>
    </source>
</evidence>
<reference evidence="1 2" key="1">
    <citation type="submission" date="2017-06" db="EMBL/GenBank/DDBJ databases">
        <authorList>
            <person name="Kim H.J."/>
            <person name="Triplett B.A."/>
        </authorList>
    </citation>
    <scope>NUCLEOTIDE SEQUENCE [LARGE SCALE GENOMIC DNA]</scope>
    <source>
        <strain evidence="1 2">U15</strain>
    </source>
</reference>
<sequence length="105" mass="12400">MSHNLKTPEARTDLPSREVVDLRMRLFHLERKVAALYGDILGRDVADDEFESRRDRLTRDLRSLWWEGERLARRIRRGKVRNPVSEAAHLLVGVTLLEYVRQGRH</sequence>
<evidence type="ECO:0000313" key="1">
    <source>
        <dbReference type="EMBL" id="SNT12012.1"/>
    </source>
</evidence>
<accession>A0A239K2V4</accession>
<dbReference type="AlphaFoldDB" id="A0A239K2V4"/>
<protein>
    <submittedName>
        <fullName evidence="1">Uncharacterized protein</fullName>
    </submittedName>
</protein>
<name>A0A239K2V4_9BURK</name>
<keyword evidence="2" id="KW-1185">Reference proteome</keyword>
<gene>
    <name evidence="1" type="ORF">SAMN06265795_11495</name>
</gene>
<dbReference type="Proteomes" id="UP000198284">
    <property type="component" value="Unassembled WGS sequence"/>
</dbReference>
<organism evidence="1 2">
    <name type="scientific">Noviherbaspirillum humi</name>
    <dbReference type="NCBI Taxonomy" id="1688639"/>
    <lineage>
        <taxon>Bacteria</taxon>
        <taxon>Pseudomonadati</taxon>
        <taxon>Pseudomonadota</taxon>
        <taxon>Betaproteobacteria</taxon>
        <taxon>Burkholderiales</taxon>
        <taxon>Oxalobacteraceae</taxon>
        <taxon>Noviherbaspirillum</taxon>
    </lineage>
</organism>
<dbReference type="RefSeq" id="WP_089400715.1">
    <property type="nucleotide sequence ID" value="NZ_FZOT01000014.1"/>
</dbReference>